<organism evidence="2 3">
    <name type="scientific">Vreelandella neptunia</name>
    <dbReference type="NCBI Taxonomy" id="115551"/>
    <lineage>
        <taxon>Bacteria</taxon>
        <taxon>Pseudomonadati</taxon>
        <taxon>Pseudomonadota</taxon>
        <taxon>Gammaproteobacteria</taxon>
        <taxon>Oceanospirillales</taxon>
        <taxon>Halomonadaceae</taxon>
        <taxon>Vreelandella</taxon>
    </lineage>
</organism>
<accession>A0ABZ0YKJ5</accession>
<evidence type="ECO:0000313" key="2">
    <source>
        <dbReference type="EMBL" id="WQH12627.1"/>
    </source>
</evidence>
<dbReference type="RefSeq" id="WP_223288413.1">
    <property type="nucleotide sequence ID" value="NZ_CP140255.1"/>
</dbReference>
<dbReference type="SUPFAM" id="SSF56003">
    <property type="entry name" value="Molybdenum cofactor-binding domain"/>
    <property type="match status" value="1"/>
</dbReference>
<dbReference type="GO" id="GO:0047770">
    <property type="term" value="F:carboxylate reductase activity"/>
    <property type="evidence" value="ECO:0007669"/>
    <property type="project" value="UniProtKB-EC"/>
</dbReference>
<dbReference type="InterPro" id="IPR037165">
    <property type="entry name" value="AldOxase/xan_DH_Mopterin-bd_sf"/>
</dbReference>
<dbReference type="InterPro" id="IPR036856">
    <property type="entry name" value="Ald_Oxase/Xan_DH_a/b_sf"/>
</dbReference>
<dbReference type="Gene3D" id="3.30.365.10">
    <property type="entry name" value="Aldehyde oxidase/xanthine dehydrogenase, molybdopterin binding domain"/>
    <property type="match status" value="4"/>
</dbReference>
<feature type="domain" description="Aldehyde oxidase/xanthine dehydrogenase a/b hammerhead" evidence="1">
    <location>
        <begin position="32"/>
        <end position="138"/>
    </location>
</feature>
<dbReference type="InterPro" id="IPR000674">
    <property type="entry name" value="Ald_Oxase/Xan_DH_a/b"/>
</dbReference>
<keyword evidence="3" id="KW-1185">Reference proteome</keyword>
<dbReference type="InterPro" id="IPR016208">
    <property type="entry name" value="Ald_Oxase/xanthine_DH-like"/>
</dbReference>
<dbReference type="InterPro" id="IPR046867">
    <property type="entry name" value="AldOxase/xan_DH_MoCoBD2"/>
</dbReference>
<evidence type="ECO:0000313" key="3">
    <source>
        <dbReference type="Proteomes" id="UP001324794"/>
    </source>
</evidence>
<gene>
    <name evidence="2" type="primary">paoC</name>
    <name evidence="2" type="ORF">SR894_21190</name>
</gene>
<keyword evidence="2" id="KW-0560">Oxidoreductase</keyword>
<evidence type="ECO:0000259" key="1">
    <source>
        <dbReference type="SMART" id="SM01008"/>
    </source>
</evidence>
<reference evidence="2 3" key="1">
    <citation type="submission" date="2023-11" db="EMBL/GenBank/DDBJ databases">
        <title>MicrobeMod: A computational toolkit for identifying prokaryotic methylation and restriction-modification with nanopore sequencing.</title>
        <authorList>
            <person name="Crits-Christoph A."/>
            <person name="Kang S.C."/>
            <person name="Lee H."/>
            <person name="Ostrov N."/>
        </authorList>
    </citation>
    <scope>NUCLEOTIDE SEQUENCE [LARGE SCALE GENOMIC DNA]</scope>
    <source>
        <strain evidence="2 3">ATCC BAA-805</strain>
    </source>
</reference>
<proteinExistence type="predicted"/>
<dbReference type="Pfam" id="PF01315">
    <property type="entry name" value="Ald_Xan_dh_C"/>
    <property type="match status" value="1"/>
</dbReference>
<dbReference type="PANTHER" id="PTHR11908">
    <property type="entry name" value="XANTHINE DEHYDROGENASE"/>
    <property type="match status" value="1"/>
</dbReference>
<dbReference type="NCBIfam" id="NF041671">
    <property type="entry name" value="peri_hyde_PaoC"/>
    <property type="match status" value="1"/>
</dbReference>
<sequence>MDFNQSAEDNLFDRARIIGKPHVRIDGTLKVMGCAPYAYERHDVAADQLVGYPLCATIAKGRITHMDASAARAAPGVVSVVTTLEIEPLDRSENNVARLFGGDKIAHYHQAIAVVVAETLEQARSAAALIDVSYQQEQGIFDLEAAWEKLDNTGEPLSDVGDVDAAFQTAAFTLDEVYRTASQSHAMMEPHASIVDWSDGGQMTVWTSNQMIEMNKQALATSFNLDPDTIRVESPYIGGGFGGKLWLRADAVLAALGSRASGRPVKLALPRPLVFNNATHRSGTIQRLRIAADAQGKIIAFDHAAVSHTLPGGSGENPVNQTRTFYAGASRRVAHQPVEMDLPESADMRAPGEASGLAVLEIAMDEMAQKLEMDPVEFRVLNDTQVDPEDPSKPFSDRHYVECLRQGAAAFGWEARNRSPGEKREGEWLIGYGMAGAYRGAPTLDSGARVRLQDGRLIVETDMTDIGTGSYTILAQTAAETMGIELDAVEVRLGNSAYPISSGSGGQFGATSSTAGVYAACLALQEQIAKRLGVEKPRFENSRVLAVDTDLALADVANGEELVAEDTIHFGDFKDDMQIGTFGAHFIEVGVHAYTGETRVRRMLAVCDAGRILNPITARSQVLGGMTMGVGAALSEGLTVDLERGFFVNHDLASYEVAVHADIPEQEVMFLDTTDAASSPLKAKGVGELGICGVAAAIANAVYNATGVRVREYPITLDRMIDQLPEAGRSAIL</sequence>
<dbReference type="Proteomes" id="UP001324794">
    <property type="component" value="Chromosome"/>
</dbReference>
<name>A0ABZ0YKJ5_9GAMM</name>
<protein>
    <submittedName>
        <fullName evidence="2">Aldehyde oxidoreductase molybdenum-binding subunit PaoC</fullName>
        <ecNumber evidence="2">1.2.99.6</ecNumber>
    </submittedName>
</protein>
<dbReference type="SUPFAM" id="SSF54665">
    <property type="entry name" value="CO dehydrogenase molybdoprotein N-domain-like"/>
    <property type="match status" value="1"/>
</dbReference>
<dbReference type="InterPro" id="IPR008274">
    <property type="entry name" value="AldOxase/xan_DH_MoCoBD1"/>
</dbReference>
<dbReference type="EMBL" id="CP140255">
    <property type="protein sequence ID" value="WQH12627.1"/>
    <property type="molecule type" value="Genomic_DNA"/>
</dbReference>
<dbReference type="InterPro" id="IPR049648">
    <property type="entry name" value="PaoC-like"/>
</dbReference>
<dbReference type="SMART" id="SM01008">
    <property type="entry name" value="Ald_Xan_dh_C"/>
    <property type="match status" value="1"/>
</dbReference>
<dbReference type="Pfam" id="PF02738">
    <property type="entry name" value="MoCoBD_1"/>
    <property type="match status" value="1"/>
</dbReference>
<dbReference type="Pfam" id="PF20256">
    <property type="entry name" value="MoCoBD_2"/>
    <property type="match status" value="1"/>
</dbReference>
<dbReference type="Gene3D" id="3.90.1170.50">
    <property type="entry name" value="Aldehyde oxidase/xanthine dehydrogenase, a/b hammerhead"/>
    <property type="match status" value="1"/>
</dbReference>
<dbReference type="EC" id="1.2.99.6" evidence="2"/>
<dbReference type="PANTHER" id="PTHR11908:SF123">
    <property type="entry name" value="ALDEHYDE OXIDOREDUCTASE MOLYBDENUM-BINDING SUBUNIT PAOC"/>
    <property type="match status" value="1"/>
</dbReference>